<dbReference type="Proteomes" id="UP000268469">
    <property type="component" value="Unassembled WGS sequence"/>
</dbReference>
<evidence type="ECO:0000313" key="8">
    <source>
        <dbReference type="Proteomes" id="UP000268469"/>
    </source>
</evidence>
<name>A0A660SCE8_UNCW3</name>
<dbReference type="PANTHER" id="PTHR42783">
    <property type="entry name" value="GLUTAMATE SYNTHASE [NADPH] SMALL CHAIN"/>
    <property type="match status" value="1"/>
</dbReference>
<dbReference type="InterPro" id="IPR028261">
    <property type="entry name" value="DPD_II"/>
</dbReference>
<organism evidence="7 8">
    <name type="scientific">candidate division WOR-3 bacterium</name>
    <dbReference type="NCBI Taxonomy" id="2052148"/>
    <lineage>
        <taxon>Bacteria</taxon>
        <taxon>Bacteria division WOR-3</taxon>
    </lineage>
</organism>
<dbReference type="InterPro" id="IPR017896">
    <property type="entry name" value="4Fe4S_Fe-S-bd"/>
</dbReference>
<dbReference type="GO" id="GO:0046872">
    <property type="term" value="F:metal ion binding"/>
    <property type="evidence" value="ECO:0007669"/>
    <property type="project" value="UniProtKB-KW"/>
</dbReference>
<dbReference type="GO" id="GO:0016491">
    <property type="term" value="F:oxidoreductase activity"/>
    <property type="evidence" value="ECO:0007669"/>
    <property type="project" value="UniProtKB-KW"/>
</dbReference>
<evidence type="ECO:0000256" key="2">
    <source>
        <dbReference type="ARBA" id="ARBA00023002"/>
    </source>
</evidence>
<dbReference type="PRINTS" id="PR00419">
    <property type="entry name" value="ADXRDTASE"/>
</dbReference>
<keyword evidence="3" id="KW-0408">Iron</keyword>
<dbReference type="PROSITE" id="PS00198">
    <property type="entry name" value="4FE4S_FER_1"/>
    <property type="match status" value="2"/>
</dbReference>
<dbReference type="AlphaFoldDB" id="A0A660SCE8"/>
<comment type="caution">
    <text evidence="7">The sequence shown here is derived from an EMBL/GenBank/DDBJ whole genome shotgun (WGS) entry which is preliminary data.</text>
</comment>
<evidence type="ECO:0000256" key="5">
    <source>
        <dbReference type="SAM" id="MobiDB-lite"/>
    </source>
</evidence>
<keyword evidence="4" id="KW-0411">Iron-sulfur</keyword>
<evidence type="ECO:0000313" key="7">
    <source>
        <dbReference type="EMBL" id="RKX68439.1"/>
    </source>
</evidence>
<dbReference type="InterPro" id="IPR017900">
    <property type="entry name" value="4Fe4S_Fe_S_CS"/>
</dbReference>
<dbReference type="NCBIfam" id="NF009410">
    <property type="entry name" value="PRK12771.1"/>
    <property type="match status" value="1"/>
</dbReference>
<gene>
    <name evidence="7" type="ORF">DRP53_10765</name>
</gene>
<reference evidence="7 8" key="1">
    <citation type="submission" date="2018-06" db="EMBL/GenBank/DDBJ databases">
        <title>Extensive metabolic versatility and redundancy in microbially diverse, dynamic hydrothermal sediments.</title>
        <authorList>
            <person name="Dombrowski N."/>
            <person name="Teske A."/>
            <person name="Baker B.J."/>
        </authorList>
    </citation>
    <scope>NUCLEOTIDE SEQUENCE [LARGE SCALE GENOMIC DNA]</scope>
    <source>
        <strain evidence="7">B36_G15</strain>
    </source>
</reference>
<feature type="domain" description="4Fe-4S ferredoxin-type" evidence="6">
    <location>
        <begin position="617"/>
        <end position="646"/>
    </location>
</feature>
<dbReference type="InterPro" id="IPR023753">
    <property type="entry name" value="FAD/NAD-binding_dom"/>
</dbReference>
<evidence type="ECO:0000259" key="6">
    <source>
        <dbReference type="PROSITE" id="PS51379"/>
    </source>
</evidence>
<dbReference type="Pfam" id="PF07992">
    <property type="entry name" value="Pyr_redox_2"/>
    <property type="match status" value="1"/>
</dbReference>
<proteinExistence type="predicted"/>
<keyword evidence="1" id="KW-0479">Metal-binding</keyword>
<evidence type="ECO:0000256" key="4">
    <source>
        <dbReference type="ARBA" id="ARBA00023014"/>
    </source>
</evidence>
<dbReference type="SUPFAM" id="SSF54862">
    <property type="entry name" value="4Fe-4S ferredoxins"/>
    <property type="match status" value="1"/>
</dbReference>
<dbReference type="InterPro" id="IPR009051">
    <property type="entry name" value="Helical_ferredxn"/>
</dbReference>
<feature type="domain" description="4Fe-4S ferredoxin-type" evidence="6">
    <location>
        <begin position="583"/>
        <end position="612"/>
    </location>
</feature>
<dbReference type="PANTHER" id="PTHR42783:SF3">
    <property type="entry name" value="GLUTAMATE SYNTHASE [NADPH] SMALL CHAIN-RELATED"/>
    <property type="match status" value="1"/>
</dbReference>
<dbReference type="Pfam" id="PF02662">
    <property type="entry name" value="FlpD"/>
    <property type="match status" value="1"/>
</dbReference>
<evidence type="ECO:0000256" key="3">
    <source>
        <dbReference type="ARBA" id="ARBA00023004"/>
    </source>
</evidence>
<keyword evidence="2" id="KW-0560">Oxidoreductase</keyword>
<dbReference type="Pfam" id="PF14691">
    <property type="entry name" value="Fer4_20"/>
    <property type="match status" value="1"/>
</dbReference>
<dbReference type="SUPFAM" id="SSF46548">
    <property type="entry name" value="alpha-helical ferredoxin"/>
    <property type="match status" value="2"/>
</dbReference>
<dbReference type="Gene3D" id="3.30.70.20">
    <property type="match status" value="1"/>
</dbReference>
<dbReference type="InterPro" id="IPR003813">
    <property type="entry name" value="MvhD/FlpD"/>
</dbReference>
<dbReference type="SUPFAM" id="SSF51971">
    <property type="entry name" value="Nucleotide-binding domain"/>
    <property type="match status" value="1"/>
</dbReference>
<dbReference type="Gene3D" id="1.10.1060.10">
    <property type="entry name" value="Alpha-helical ferredoxin"/>
    <property type="match status" value="1"/>
</dbReference>
<dbReference type="Pfam" id="PF12838">
    <property type="entry name" value="Fer4_7"/>
    <property type="match status" value="1"/>
</dbReference>
<dbReference type="PROSITE" id="PS51379">
    <property type="entry name" value="4FE4S_FER_2"/>
    <property type="match status" value="2"/>
</dbReference>
<dbReference type="InterPro" id="IPR036188">
    <property type="entry name" value="FAD/NAD-bd_sf"/>
</dbReference>
<evidence type="ECO:0000256" key="1">
    <source>
        <dbReference type="ARBA" id="ARBA00022723"/>
    </source>
</evidence>
<sequence>MGSTQRRAATLTPDGKGIKWTMAERLKKILGEKGVSLQFLGDEAPHPIVEIETSTCRVACPARVNIKAYLGFIARGEFEKALSIVRETNPLPGICGRVCTHPCESECRRGDYDEPVAICALKRFIADYELKHRKIKIEPIPRTKKEKVAIIGSGPAGLTCANDLIRMGYGVTVFEELPVAGGMLVSGIPAYRLPRDIIQSEIEDIVRLGVEIKTNTRIEDPEGLLKEGFDAVFIAIGAHKGLKLKIPGEDEFKGIVDCITFLREVNLSKPKRPGNRVIVIGGGNSAIDSARSALRLGCEEVYIVYRRSRKEMPAAEEEIEAAEAEGVKIHYLAAPVRILGRRGRVVGVECTKMRLGEPDASGRRRPIPIEGSEFVIDCDFIIAAISQRPDLSFLKKGHRFKITRWDTFEVDEETLATNIPGIFAGGDAVTGPNTVIDAIAAGHTAARSIDRYLRKLPLKEEPRVPFSEQELALTELIPERKGRIRPRTIPLTRRRRSFAEVELTLTESEAIEEAKRCLRCGPCLDCISCVEHCHKRLLGVETSTERILIRVPYLPKEIASGQTWSASLSYKGKRLEEVKITPIISTVTEELCRGCGRCEEVCPYQAVKVTERKDGILVAEVDRYLCRGCGVCGAICPTGAIRVRFFGDDAIVGPIRSAQVVVFACNWSGYPALQAAETAGFRIPKRVQVVHLICLGRLSLGHILQAFERGADSVILLGCEPDRCHYINGSLKAKEIFTAAQRLLAQLGLDPSRLRWESVRPDQAEKVKAIISGFRPVSTRRSARAAPGKTSRSRRRRR</sequence>
<dbReference type="EMBL" id="QNBE01000162">
    <property type="protein sequence ID" value="RKX68439.1"/>
    <property type="molecule type" value="Genomic_DNA"/>
</dbReference>
<accession>A0A660SCE8</accession>
<dbReference type="GO" id="GO:0051536">
    <property type="term" value="F:iron-sulfur cluster binding"/>
    <property type="evidence" value="ECO:0007669"/>
    <property type="project" value="UniProtKB-KW"/>
</dbReference>
<feature type="region of interest" description="Disordered" evidence="5">
    <location>
        <begin position="777"/>
        <end position="798"/>
    </location>
</feature>
<protein>
    <recommendedName>
        <fullName evidence="6">4Fe-4S ferredoxin-type domain-containing protein</fullName>
    </recommendedName>
</protein>
<dbReference type="Gene3D" id="3.50.50.60">
    <property type="entry name" value="FAD/NAD(P)-binding domain"/>
    <property type="match status" value="2"/>
</dbReference>